<evidence type="ECO:0000313" key="2">
    <source>
        <dbReference type="EMBL" id="KAJ7350004.1"/>
    </source>
</evidence>
<keyword evidence="3" id="KW-1185">Reference proteome</keyword>
<feature type="region of interest" description="Disordered" evidence="1">
    <location>
        <begin position="60"/>
        <end position="91"/>
    </location>
</feature>
<feature type="region of interest" description="Disordered" evidence="1">
    <location>
        <begin position="102"/>
        <end position="121"/>
    </location>
</feature>
<dbReference type="Proteomes" id="UP001218218">
    <property type="component" value="Unassembled WGS sequence"/>
</dbReference>
<proteinExistence type="predicted"/>
<evidence type="ECO:0000256" key="1">
    <source>
        <dbReference type="SAM" id="MobiDB-lite"/>
    </source>
</evidence>
<sequence>MGHRDKNNTNGLNGGDLIKKYTLTSHGARYHRHFSASEIPHAGPCLRSAVNRRALRTLLFAPPAPSPPPSRTPTHHGATSTPPAPSVLPASSAPSAIHLAADPLRPLRTPRPLGPVSPLTTRTPRHLHIHVADAHPALTLRTSHSASDPTGSPTPYPLAVTSPLPLFTASIGAAHRTPSSPSLPSSSASLLHPPRFPHAVLPSTASPLCPFARPRCVLPAPAFPSRVRVATLVPPCDPPPLRVCHALPRLAAVPSAHARLTSRSRGRRVT</sequence>
<feature type="compositionally biased region" description="Pro residues" evidence="1">
    <location>
        <begin position="62"/>
        <end position="71"/>
    </location>
</feature>
<protein>
    <submittedName>
        <fullName evidence="2">Uncharacterized protein</fullName>
    </submittedName>
</protein>
<name>A0AAD7A5M3_9AGAR</name>
<organism evidence="2 3">
    <name type="scientific">Mycena albidolilacea</name>
    <dbReference type="NCBI Taxonomy" id="1033008"/>
    <lineage>
        <taxon>Eukaryota</taxon>
        <taxon>Fungi</taxon>
        <taxon>Dikarya</taxon>
        <taxon>Basidiomycota</taxon>
        <taxon>Agaricomycotina</taxon>
        <taxon>Agaricomycetes</taxon>
        <taxon>Agaricomycetidae</taxon>
        <taxon>Agaricales</taxon>
        <taxon>Marasmiineae</taxon>
        <taxon>Mycenaceae</taxon>
        <taxon>Mycena</taxon>
    </lineage>
</organism>
<accession>A0AAD7A5M3</accession>
<comment type="caution">
    <text evidence="2">The sequence shown here is derived from an EMBL/GenBank/DDBJ whole genome shotgun (WGS) entry which is preliminary data.</text>
</comment>
<evidence type="ECO:0000313" key="3">
    <source>
        <dbReference type="Proteomes" id="UP001218218"/>
    </source>
</evidence>
<dbReference type="EMBL" id="JARIHO010000015">
    <property type="protein sequence ID" value="KAJ7350004.1"/>
    <property type="molecule type" value="Genomic_DNA"/>
</dbReference>
<gene>
    <name evidence="2" type="ORF">DFH08DRAFT_958937</name>
</gene>
<dbReference type="AlphaFoldDB" id="A0AAD7A5M3"/>
<reference evidence="2" key="1">
    <citation type="submission" date="2023-03" db="EMBL/GenBank/DDBJ databases">
        <title>Massive genome expansion in bonnet fungi (Mycena s.s.) driven by repeated elements and novel gene families across ecological guilds.</title>
        <authorList>
            <consortium name="Lawrence Berkeley National Laboratory"/>
            <person name="Harder C.B."/>
            <person name="Miyauchi S."/>
            <person name="Viragh M."/>
            <person name="Kuo A."/>
            <person name="Thoen E."/>
            <person name="Andreopoulos B."/>
            <person name="Lu D."/>
            <person name="Skrede I."/>
            <person name="Drula E."/>
            <person name="Henrissat B."/>
            <person name="Morin E."/>
            <person name="Kohler A."/>
            <person name="Barry K."/>
            <person name="LaButti K."/>
            <person name="Morin E."/>
            <person name="Salamov A."/>
            <person name="Lipzen A."/>
            <person name="Mereny Z."/>
            <person name="Hegedus B."/>
            <person name="Baldrian P."/>
            <person name="Stursova M."/>
            <person name="Weitz H."/>
            <person name="Taylor A."/>
            <person name="Grigoriev I.V."/>
            <person name="Nagy L.G."/>
            <person name="Martin F."/>
            <person name="Kauserud H."/>
        </authorList>
    </citation>
    <scope>NUCLEOTIDE SEQUENCE</scope>
    <source>
        <strain evidence="2">CBHHK002</strain>
    </source>
</reference>